<evidence type="ECO:0000313" key="3">
    <source>
        <dbReference type="Proteomes" id="UP000027186"/>
    </source>
</evidence>
<accession>A0A060DKN2</accession>
<reference evidence="2 4" key="2">
    <citation type="submission" date="2018-01" db="EMBL/GenBank/DDBJ databases">
        <title>Whole genome sequence of Azospirillum brasilense REC3 isolated from strawberry roots.</title>
        <authorList>
            <person name="Fontana C.A."/>
            <person name="Salazar S.M."/>
            <person name="Bassi D."/>
            <person name="Puglisi E."/>
            <person name="Lovaisa N.C."/>
            <person name="Toffoli L.M."/>
            <person name="Pedraza R."/>
            <person name="Cocconcelli P.S."/>
        </authorList>
    </citation>
    <scope>NUCLEOTIDE SEQUENCE [LARGE SCALE GENOMIC DNA]</scope>
    <source>
        <strain evidence="2 4">REC3</strain>
    </source>
</reference>
<dbReference type="Proteomes" id="UP000236268">
    <property type="component" value="Unassembled WGS sequence"/>
</dbReference>
<dbReference type="RefSeq" id="WP_038527606.1">
    <property type="nucleotide sequence ID" value="NZ_CP007793.1"/>
</dbReference>
<proteinExistence type="predicted"/>
<organism evidence="1 3">
    <name type="scientific">Azospirillum argentinense</name>
    <dbReference type="NCBI Taxonomy" id="2970906"/>
    <lineage>
        <taxon>Bacteria</taxon>
        <taxon>Pseudomonadati</taxon>
        <taxon>Pseudomonadota</taxon>
        <taxon>Alphaproteobacteria</taxon>
        <taxon>Rhodospirillales</taxon>
        <taxon>Azospirillaceae</taxon>
        <taxon>Azospirillum</taxon>
    </lineage>
</organism>
<evidence type="ECO:0000313" key="1">
    <source>
        <dbReference type="EMBL" id="AIB11538.1"/>
    </source>
</evidence>
<protein>
    <submittedName>
        <fullName evidence="1">Uncharacterized protein</fullName>
    </submittedName>
</protein>
<dbReference type="EMBL" id="CP007793">
    <property type="protein sequence ID" value="AIB11538.1"/>
    <property type="molecule type" value="Genomic_DNA"/>
</dbReference>
<dbReference type="Proteomes" id="UP000027186">
    <property type="component" value="Chromosome"/>
</dbReference>
<dbReference type="EMBL" id="POWG01000001">
    <property type="protein sequence ID" value="PNR00742.1"/>
    <property type="molecule type" value="Genomic_DNA"/>
</dbReference>
<evidence type="ECO:0000313" key="2">
    <source>
        <dbReference type="EMBL" id="PNR00742.1"/>
    </source>
</evidence>
<name>A0A060DKN2_9PROT</name>
<sequence length="257" mass="27399">MPFAAAPEFKKHKAKCEAEAKKIPNSGDALAVVKKSGDVEKAAAAWDKAYKAGDAKALRAALADLLQATKIFRAKLSAVIVKAQKAKNEGAVEVAADMLGGAMNVEQMAQLESQSVLKKLEKAGSAKEMPATTFFADWTSAKKMFEALTGKKKPAEGFLLAFRASSGLEKATKALDAATRANDVDALQKAIKGFENTGSEYFATVKKKAKVSVAADDTDIPDESEEAFNYDQALAILLKNLNVIRKEAGDILAEARK</sequence>
<accession>A0A2K1G7H8</accession>
<reference evidence="1 3" key="1">
    <citation type="journal article" date="2014" name="Genome Announc.">
        <title>Complete Genome Sequence of the Model Rhizosphere Strain Azospirillum brasilense Az39, Successfully Applied in Agriculture.</title>
        <authorList>
            <person name="Rivera D."/>
            <person name="Revale S."/>
            <person name="Molina R."/>
            <person name="Gualpa J."/>
            <person name="Puente M."/>
            <person name="Maroniche G."/>
            <person name="Paris G."/>
            <person name="Baker D."/>
            <person name="Clavijo B."/>
            <person name="McLay K."/>
            <person name="Spaepen S."/>
            <person name="Perticari A."/>
            <person name="Vazquez M."/>
            <person name="Wisniewski-Dye F."/>
            <person name="Watkins C."/>
            <person name="Martinez-Abarca F."/>
            <person name="Vanderleyden J."/>
            <person name="Cassan F."/>
        </authorList>
    </citation>
    <scope>NUCLEOTIDE SEQUENCE [LARGE SCALE GENOMIC DNA]</scope>
    <source>
        <strain evidence="1 3">Az39</strain>
    </source>
</reference>
<dbReference type="AlphaFoldDB" id="A0A060DKN2"/>
<evidence type="ECO:0000313" key="4">
    <source>
        <dbReference type="Proteomes" id="UP000236268"/>
    </source>
</evidence>
<dbReference type="KEGG" id="abq:ABAZ39_05840"/>
<gene>
    <name evidence="1" type="ORF">ABAZ39_05840</name>
    <name evidence="2" type="ORF">C1S70_01130</name>
</gene>
<dbReference type="OrthoDB" id="7382967at2"/>